<dbReference type="PANTHER" id="PTHR24300">
    <property type="entry name" value="CYTOCHROME P450 508A4-RELATED"/>
    <property type="match status" value="1"/>
</dbReference>
<reference evidence="7 8" key="1">
    <citation type="journal article" date="2021" name="Elife">
        <title>Chloroplast acquisition without the gene transfer in kleptoplastic sea slugs, Plakobranchus ocellatus.</title>
        <authorList>
            <person name="Maeda T."/>
            <person name="Takahashi S."/>
            <person name="Yoshida T."/>
            <person name="Shimamura S."/>
            <person name="Takaki Y."/>
            <person name="Nagai Y."/>
            <person name="Toyoda A."/>
            <person name="Suzuki Y."/>
            <person name="Arimoto A."/>
            <person name="Ishii H."/>
            <person name="Satoh N."/>
            <person name="Nishiyama T."/>
            <person name="Hasebe M."/>
            <person name="Maruyama T."/>
            <person name="Minagawa J."/>
            <person name="Obokata J."/>
            <person name="Shigenobu S."/>
        </authorList>
    </citation>
    <scope>NUCLEOTIDE SEQUENCE [LARGE SCALE GENOMIC DNA]</scope>
</reference>
<keyword evidence="5" id="KW-0560">Oxidoreductase</keyword>
<keyword evidence="3 4" id="KW-0408">Iron</keyword>
<dbReference type="InterPro" id="IPR036396">
    <property type="entry name" value="Cyt_P450_sf"/>
</dbReference>
<comment type="caution">
    <text evidence="7">The sequence shown here is derived from an EMBL/GenBank/DDBJ whole genome shotgun (WGS) entry which is preliminary data.</text>
</comment>
<keyword evidence="6" id="KW-0472">Membrane</keyword>
<keyword evidence="6" id="KW-1133">Transmembrane helix</keyword>
<dbReference type="SUPFAM" id="SSF48264">
    <property type="entry name" value="Cytochrome P450"/>
    <property type="match status" value="1"/>
</dbReference>
<name>A0AAV3YKP1_9GAST</name>
<dbReference type="GO" id="GO:0006805">
    <property type="term" value="P:xenobiotic metabolic process"/>
    <property type="evidence" value="ECO:0007669"/>
    <property type="project" value="TreeGrafter"/>
</dbReference>
<keyword evidence="8" id="KW-1185">Reference proteome</keyword>
<proteinExistence type="inferred from homology"/>
<feature type="binding site" description="axial binding residue" evidence="4">
    <location>
        <position position="409"/>
    </location>
    <ligand>
        <name>heme</name>
        <dbReference type="ChEBI" id="CHEBI:30413"/>
    </ligand>
    <ligandPart>
        <name>Fe</name>
        <dbReference type="ChEBI" id="CHEBI:18248"/>
    </ligandPart>
</feature>
<dbReference type="GO" id="GO:0008395">
    <property type="term" value="F:steroid hydroxylase activity"/>
    <property type="evidence" value="ECO:0007669"/>
    <property type="project" value="TreeGrafter"/>
</dbReference>
<comment type="similarity">
    <text evidence="1 5">Belongs to the cytochrome P450 family.</text>
</comment>
<dbReference type="AlphaFoldDB" id="A0AAV3YKP1"/>
<protein>
    <submittedName>
        <fullName evidence="7">Cytochrome p450</fullName>
    </submittedName>
</protein>
<organism evidence="7 8">
    <name type="scientific">Plakobranchus ocellatus</name>
    <dbReference type="NCBI Taxonomy" id="259542"/>
    <lineage>
        <taxon>Eukaryota</taxon>
        <taxon>Metazoa</taxon>
        <taxon>Spiralia</taxon>
        <taxon>Lophotrochozoa</taxon>
        <taxon>Mollusca</taxon>
        <taxon>Gastropoda</taxon>
        <taxon>Heterobranchia</taxon>
        <taxon>Euthyneura</taxon>
        <taxon>Panpulmonata</taxon>
        <taxon>Sacoglossa</taxon>
        <taxon>Placobranchoidea</taxon>
        <taxon>Plakobranchidae</taxon>
        <taxon>Plakobranchus</taxon>
    </lineage>
</organism>
<dbReference type="GO" id="GO:0006082">
    <property type="term" value="P:organic acid metabolic process"/>
    <property type="evidence" value="ECO:0007669"/>
    <property type="project" value="TreeGrafter"/>
</dbReference>
<dbReference type="Pfam" id="PF00067">
    <property type="entry name" value="p450"/>
    <property type="match status" value="2"/>
</dbReference>
<keyword evidence="4 5" id="KW-0349">Heme</keyword>
<evidence type="ECO:0000256" key="1">
    <source>
        <dbReference type="ARBA" id="ARBA00010617"/>
    </source>
</evidence>
<sequence length="467" mass="52899">MVFSYLLGFEPSFLLLVTIFLVILFIVTSWTHIPDNAPPSPARAYPVLGHLPHLTADPRGTMLEWRRKTGDIYSIYMGLTLTVVISSYDLLKETIVKKAEFFSSKPHTGSIDVMACDKGIISTSGPPWKENRAAILSILRSFGMGKNVMGEKIMEEVSAYLKELGHLEGRPADVKGPTFRTVANVVCNFLLGKRFEYTDTDFDKFMDLTERIIEQLGGNFLHNVFPWVKYLPGDLFKAKRMIRCADQYLEFADAFIEKVQKEEIVGDNVISAYLEEMQKQKDAGQPSELSLGQHPQVYEEIVREIGTERPPEAADKTRLNFLCATIMEVQRIASIVPVGLPHRCTEDIPIRNYVIPKDAIILMHLDAVLLDENLWGDPWNFRPDRFLNDKGELFSPEQFVVFSMGKRVCLGEGLAKMELFLLLASVLQRFEVLPGDTNAKLPPLKDKNGIACPPEPFMMRLAERQQH</sequence>
<evidence type="ECO:0000256" key="5">
    <source>
        <dbReference type="RuleBase" id="RU000461"/>
    </source>
</evidence>
<dbReference type="GO" id="GO:0016712">
    <property type="term" value="F:oxidoreductase activity, acting on paired donors, with incorporation or reduction of molecular oxygen, reduced flavin or flavoprotein as one donor, and incorporation of one atom of oxygen"/>
    <property type="evidence" value="ECO:0007669"/>
    <property type="project" value="TreeGrafter"/>
</dbReference>
<keyword evidence="2 4" id="KW-0479">Metal-binding</keyword>
<feature type="transmembrane region" description="Helical" evidence="6">
    <location>
        <begin position="12"/>
        <end position="33"/>
    </location>
</feature>
<dbReference type="GO" id="GO:0020037">
    <property type="term" value="F:heme binding"/>
    <property type="evidence" value="ECO:0007669"/>
    <property type="project" value="InterPro"/>
</dbReference>
<evidence type="ECO:0000313" key="8">
    <source>
        <dbReference type="Proteomes" id="UP000735302"/>
    </source>
</evidence>
<dbReference type="InterPro" id="IPR050182">
    <property type="entry name" value="Cytochrome_P450_fam2"/>
</dbReference>
<dbReference type="InterPro" id="IPR017972">
    <property type="entry name" value="Cyt_P450_CS"/>
</dbReference>
<evidence type="ECO:0000256" key="6">
    <source>
        <dbReference type="SAM" id="Phobius"/>
    </source>
</evidence>
<comment type="cofactor">
    <cofactor evidence="4">
        <name>heme</name>
        <dbReference type="ChEBI" id="CHEBI:30413"/>
    </cofactor>
</comment>
<feature type="transmembrane region" description="Helical" evidence="6">
    <location>
        <begin position="72"/>
        <end position="91"/>
    </location>
</feature>
<dbReference type="PANTHER" id="PTHR24300:SF397">
    <property type="entry name" value="CYTOCHROME P450 2U1"/>
    <property type="match status" value="1"/>
</dbReference>
<evidence type="ECO:0000313" key="7">
    <source>
        <dbReference type="EMBL" id="GFN83674.1"/>
    </source>
</evidence>
<dbReference type="PRINTS" id="PR00463">
    <property type="entry name" value="EP450I"/>
</dbReference>
<dbReference type="InterPro" id="IPR002401">
    <property type="entry name" value="Cyt_P450_E_grp-I"/>
</dbReference>
<dbReference type="PROSITE" id="PS00086">
    <property type="entry name" value="CYTOCHROME_P450"/>
    <property type="match status" value="1"/>
</dbReference>
<dbReference type="Proteomes" id="UP000735302">
    <property type="component" value="Unassembled WGS sequence"/>
</dbReference>
<gene>
    <name evidence="7" type="ORF">PoB_001018000</name>
</gene>
<dbReference type="GO" id="GO:0005506">
    <property type="term" value="F:iron ion binding"/>
    <property type="evidence" value="ECO:0007669"/>
    <property type="project" value="InterPro"/>
</dbReference>
<accession>A0AAV3YKP1</accession>
<dbReference type="PRINTS" id="PR00385">
    <property type="entry name" value="P450"/>
</dbReference>
<evidence type="ECO:0000256" key="4">
    <source>
        <dbReference type="PIRSR" id="PIRSR602401-1"/>
    </source>
</evidence>
<dbReference type="GO" id="GO:0005737">
    <property type="term" value="C:cytoplasm"/>
    <property type="evidence" value="ECO:0007669"/>
    <property type="project" value="TreeGrafter"/>
</dbReference>
<keyword evidence="5" id="KW-0503">Monooxygenase</keyword>
<dbReference type="InterPro" id="IPR001128">
    <property type="entry name" value="Cyt_P450"/>
</dbReference>
<keyword evidence="6" id="KW-0812">Transmembrane</keyword>
<dbReference type="Gene3D" id="1.10.630.10">
    <property type="entry name" value="Cytochrome P450"/>
    <property type="match status" value="2"/>
</dbReference>
<dbReference type="EMBL" id="BLXT01001211">
    <property type="protein sequence ID" value="GFN83674.1"/>
    <property type="molecule type" value="Genomic_DNA"/>
</dbReference>
<evidence type="ECO:0000256" key="2">
    <source>
        <dbReference type="ARBA" id="ARBA00022723"/>
    </source>
</evidence>
<evidence type="ECO:0000256" key="3">
    <source>
        <dbReference type="ARBA" id="ARBA00023004"/>
    </source>
</evidence>